<feature type="region of interest" description="Disordered" evidence="1">
    <location>
        <begin position="250"/>
        <end position="281"/>
    </location>
</feature>
<feature type="compositionally biased region" description="Polar residues" evidence="1">
    <location>
        <begin position="462"/>
        <end position="471"/>
    </location>
</feature>
<accession>A0A8K0SH72</accession>
<dbReference type="Proteomes" id="UP000813444">
    <property type="component" value="Unassembled WGS sequence"/>
</dbReference>
<dbReference type="AlphaFoldDB" id="A0A8K0SH72"/>
<feature type="compositionally biased region" description="Low complexity" evidence="1">
    <location>
        <begin position="68"/>
        <end position="84"/>
    </location>
</feature>
<keyword evidence="2" id="KW-0812">Transmembrane</keyword>
<dbReference type="OrthoDB" id="5411141at2759"/>
<dbReference type="EMBL" id="JAGPNK010000016">
    <property type="protein sequence ID" value="KAH7308088.1"/>
    <property type="molecule type" value="Genomic_DNA"/>
</dbReference>
<evidence type="ECO:0000313" key="4">
    <source>
        <dbReference type="Proteomes" id="UP000813444"/>
    </source>
</evidence>
<evidence type="ECO:0000256" key="1">
    <source>
        <dbReference type="SAM" id="MobiDB-lite"/>
    </source>
</evidence>
<feature type="compositionally biased region" description="Low complexity" evidence="1">
    <location>
        <begin position="92"/>
        <end position="101"/>
    </location>
</feature>
<feature type="compositionally biased region" description="Low complexity" evidence="1">
    <location>
        <begin position="128"/>
        <end position="138"/>
    </location>
</feature>
<sequence length="555" mass="60292">MVPALQSRRLLSERRSTSPQDMSAPVWTLGDEEEEDYHIYRKRSSRFGLKRGSPGRTTRASLSRRQDPAAPVAAPGAPEPVSSESESEDGSDSGIESGSDSSTDEVENEDAQEPGAVVPAPALPAPSSPAASPTLAPPQDIETPPTPFLDLGLLHRHRRRLHQQRLRDLQANLSRYIPPPQSTSTRGGPRTTMIPPPGALVPVPTRSASWSTVVSLTTSQASWTTTSAEPSFESILDTLPTDSFEMLPTGGSFSSGLPAPTESAASDRAEVESPGRASPSPAERALHAMGAIGGVFFILGFIYLLWRFCRKRTRGGEKGYGGWSGMSSTASSTSSSAWTSISQRIPFLVRIPFFGKRLGGGWRPYPKAEEPYPTIYEKNMPAYSQDASFYPPSQTMNASQLPPTYFVGTTPVNAGHMPQQSISTNSADYNSITPPAKRYSEVSSLSSGFGDGDIIVPPSAESTMRQSQNYGQPSAPRAAAQRASRRSWFTEASEDSLPRFRTVKSWVNQQTGRIVRQKQRDEEQDVPPVPGLPPAEQEFIMMMPDGQEPRRVLVR</sequence>
<name>A0A8K0SH72_9HYPO</name>
<gene>
    <name evidence="3" type="ORF">B0I35DRAFT_515907</name>
</gene>
<organism evidence="3 4">
    <name type="scientific">Stachybotrys elegans</name>
    <dbReference type="NCBI Taxonomy" id="80388"/>
    <lineage>
        <taxon>Eukaryota</taxon>
        <taxon>Fungi</taxon>
        <taxon>Dikarya</taxon>
        <taxon>Ascomycota</taxon>
        <taxon>Pezizomycotina</taxon>
        <taxon>Sordariomycetes</taxon>
        <taxon>Hypocreomycetidae</taxon>
        <taxon>Hypocreales</taxon>
        <taxon>Stachybotryaceae</taxon>
        <taxon>Stachybotrys</taxon>
    </lineage>
</organism>
<evidence type="ECO:0000256" key="2">
    <source>
        <dbReference type="SAM" id="Phobius"/>
    </source>
</evidence>
<feature type="compositionally biased region" description="Acidic residues" evidence="1">
    <location>
        <begin position="102"/>
        <end position="112"/>
    </location>
</feature>
<feature type="compositionally biased region" description="Low complexity" evidence="1">
    <location>
        <begin position="472"/>
        <end position="482"/>
    </location>
</feature>
<keyword evidence="2" id="KW-0472">Membrane</keyword>
<feature type="region of interest" description="Disordered" evidence="1">
    <location>
        <begin position="1"/>
        <end position="149"/>
    </location>
</feature>
<proteinExistence type="predicted"/>
<evidence type="ECO:0000313" key="3">
    <source>
        <dbReference type="EMBL" id="KAH7308088.1"/>
    </source>
</evidence>
<keyword evidence="2" id="KW-1133">Transmembrane helix</keyword>
<feature type="region of interest" description="Disordered" evidence="1">
    <location>
        <begin position="511"/>
        <end position="555"/>
    </location>
</feature>
<comment type="caution">
    <text evidence="3">The sequence shown here is derived from an EMBL/GenBank/DDBJ whole genome shotgun (WGS) entry which is preliminary data.</text>
</comment>
<feature type="region of interest" description="Disordered" evidence="1">
    <location>
        <begin position="462"/>
        <end position="487"/>
    </location>
</feature>
<protein>
    <submittedName>
        <fullName evidence="3">Uncharacterized protein</fullName>
    </submittedName>
</protein>
<feature type="transmembrane region" description="Helical" evidence="2">
    <location>
        <begin position="285"/>
        <end position="306"/>
    </location>
</feature>
<keyword evidence="4" id="KW-1185">Reference proteome</keyword>
<feature type="compositionally biased region" description="Basic residues" evidence="1">
    <location>
        <begin position="40"/>
        <end position="49"/>
    </location>
</feature>
<reference evidence="3" key="1">
    <citation type="journal article" date="2021" name="Nat. Commun.">
        <title>Genetic determinants of endophytism in the Arabidopsis root mycobiome.</title>
        <authorList>
            <person name="Mesny F."/>
            <person name="Miyauchi S."/>
            <person name="Thiergart T."/>
            <person name="Pickel B."/>
            <person name="Atanasova L."/>
            <person name="Karlsson M."/>
            <person name="Huettel B."/>
            <person name="Barry K.W."/>
            <person name="Haridas S."/>
            <person name="Chen C."/>
            <person name="Bauer D."/>
            <person name="Andreopoulos W."/>
            <person name="Pangilinan J."/>
            <person name="LaButti K."/>
            <person name="Riley R."/>
            <person name="Lipzen A."/>
            <person name="Clum A."/>
            <person name="Drula E."/>
            <person name="Henrissat B."/>
            <person name="Kohler A."/>
            <person name="Grigoriev I.V."/>
            <person name="Martin F.M."/>
            <person name="Hacquard S."/>
        </authorList>
    </citation>
    <scope>NUCLEOTIDE SEQUENCE</scope>
    <source>
        <strain evidence="3">MPI-CAGE-CH-0235</strain>
    </source>
</reference>